<feature type="compositionally biased region" description="Basic residues" evidence="1">
    <location>
        <begin position="275"/>
        <end position="284"/>
    </location>
</feature>
<feature type="region of interest" description="Disordered" evidence="1">
    <location>
        <begin position="268"/>
        <end position="441"/>
    </location>
</feature>
<feature type="compositionally biased region" description="Basic and acidic residues" evidence="1">
    <location>
        <begin position="384"/>
        <end position="393"/>
    </location>
</feature>
<evidence type="ECO:0000313" key="4">
    <source>
        <dbReference type="Proteomes" id="UP001412239"/>
    </source>
</evidence>
<feature type="region of interest" description="Disordered" evidence="1">
    <location>
        <begin position="641"/>
        <end position="660"/>
    </location>
</feature>
<organism evidence="3 4">
    <name type="scientific">Tuber aestivum</name>
    <name type="common">summer truffle</name>
    <dbReference type="NCBI Taxonomy" id="59557"/>
    <lineage>
        <taxon>Eukaryota</taxon>
        <taxon>Fungi</taxon>
        <taxon>Dikarya</taxon>
        <taxon>Ascomycota</taxon>
        <taxon>Pezizomycotina</taxon>
        <taxon>Pezizomycetes</taxon>
        <taxon>Pezizales</taxon>
        <taxon>Tuberaceae</taxon>
        <taxon>Tuber</taxon>
    </lineage>
</organism>
<sequence length="739" mass="83505">MLLPKHILLLVPLLLSPHTAAEQFPLAENVETNTNLEEDNSPFIFTSLQGLLSQWANVYAPMGFSVVPGVVPPQTLLYHARRDGDAPPKMEWLAFDPEMSYGIFAARKKPLFLNTYSSTRELKVLYFDGGSAVLCPSKTDAQDVILHGKVHGREAWCPEDSVDGEHDGGGDGDDGRDRRPVAYDYTRARELCEWGSGIGVEGFVRMDTGFELLWCDFGVGLDLVSRLNITMEEPKGEDTKPGHGPCHGHREWRWWWWPPSWGHHCPGHGGPGHPKPPHPPKPPKHPQPPELPDPPKRPEPPEIPEPPKRPEPPRHEHNDMLDGHQSCGRHEGHPEHPGDHRKHSWRPSWWPGNGKSPGRGHHHPPGTGHGGGCHFGGRTGFYPHRREWPPYERGHHHPPRWGRPPRGEPGNGHPGNGRPHPPPENGKPGEPSHDPHSSLSFPRASKYANEISWEWMRSGSWNFGSPEARVKLDTCRMTTFYSVPIRGLTPPGTLNAKRSHSLLNITHPQAEAIKKQIEDNLSNKHLYCSGTDWQEVSDGIARRYLTRLLELRTLLNTPRFHMPPFKLYRKVRTLAHALVMPFYEIGSSAEEAEERCVKEYTGRLDTTRLGPSENLLVDSVEGVLSRICKLSLGIYTEIMEHPPLTPSQDDGDENGDEPDHHHHRIFKWKGDLEALMLWLDWSGWYKCERTCSSNEICAIPLWPLFGAPWDGVPGERFLENPRCVSVEYMEGRGTWRGLK</sequence>
<feature type="compositionally biased region" description="Basic and acidic residues" evidence="1">
    <location>
        <begin position="293"/>
        <end position="338"/>
    </location>
</feature>
<dbReference type="EMBL" id="LN890986">
    <property type="protein sequence ID" value="CUS12694.1"/>
    <property type="molecule type" value="Genomic_DNA"/>
</dbReference>
<dbReference type="Proteomes" id="UP001412239">
    <property type="component" value="Unassembled WGS sequence"/>
</dbReference>
<reference evidence="3" key="1">
    <citation type="submission" date="2015-10" db="EMBL/GenBank/DDBJ databases">
        <authorList>
            <person name="Regsiter A."/>
            <person name="william w."/>
        </authorList>
    </citation>
    <scope>NUCLEOTIDE SEQUENCE</scope>
    <source>
        <strain evidence="3">Montdore</strain>
    </source>
</reference>
<name>A0A292PZW7_9PEZI</name>
<evidence type="ECO:0000256" key="1">
    <source>
        <dbReference type="SAM" id="MobiDB-lite"/>
    </source>
</evidence>
<feature type="signal peptide" evidence="2">
    <location>
        <begin position="1"/>
        <end position="21"/>
    </location>
</feature>
<gene>
    <name evidence="3" type="ORF">GSTUAT00003187001</name>
</gene>
<feature type="chain" id="PRO_5011973939" evidence="2">
    <location>
        <begin position="22"/>
        <end position="739"/>
    </location>
</feature>
<protein>
    <submittedName>
        <fullName evidence="3">Uncharacterized protein</fullName>
    </submittedName>
</protein>
<dbReference type="AlphaFoldDB" id="A0A292PZW7"/>
<dbReference type="InterPro" id="IPR038921">
    <property type="entry name" value="YOR389W-like"/>
</dbReference>
<keyword evidence="4" id="KW-1185">Reference proteome</keyword>
<evidence type="ECO:0000256" key="2">
    <source>
        <dbReference type="SAM" id="SignalP"/>
    </source>
</evidence>
<feature type="region of interest" description="Disordered" evidence="1">
    <location>
        <begin position="157"/>
        <end position="178"/>
    </location>
</feature>
<keyword evidence="2" id="KW-0732">Signal</keyword>
<dbReference type="PANTHER" id="PTHR35204:SF1">
    <property type="entry name" value="ENTEROTOXIN"/>
    <property type="match status" value="1"/>
</dbReference>
<evidence type="ECO:0000313" key="3">
    <source>
        <dbReference type="EMBL" id="CUS12694.1"/>
    </source>
</evidence>
<feature type="compositionally biased region" description="Gly residues" evidence="1">
    <location>
        <begin position="367"/>
        <end position="379"/>
    </location>
</feature>
<accession>A0A292PZW7</accession>
<feature type="compositionally biased region" description="Basic and acidic residues" evidence="1">
    <location>
        <begin position="163"/>
        <end position="178"/>
    </location>
</feature>
<dbReference type="PANTHER" id="PTHR35204">
    <property type="entry name" value="YALI0A21131P"/>
    <property type="match status" value="1"/>
</dbReference>
<proteinExistence type="predicted"/>